<evidence type="ECO:0000313" key="2">
    <source>
        <dbReference type="EMBL" id="GIG43468.1"/>
    </source>
</evidence>
<organism evidence="2 3">
    <name type="scientific">Dactylosporangium siamense</name>
    <dbReference type="NCBI Taxonomy" id="685454"/>
    <lineage>
        <taxon>Bacteria</taxon>
        <taxon>Bacillati</taxon>
        <taxon>Actinomycetota</taxon>
        <taxon>Actinomycetes</taxon>
        <taxon>Micromonosporales</taxon>
        <taxon>Micromonosporaceae</taxon>
        <taxon>Dactylosporangium</taxon>
    </lineage>
</organism>
<dbReference type="EMBL" id="BONQ01000024">
    <property type="protein sequence ID" value="GIG43468.1"/>
    <property type="molecule type" value="Genomic_DNA"/>
</dbReference>
<dbReference type="AlphaFoldDB" id="A0A919UAB4"/>
<keyword evidence="3" id="KW-1185">Reference proteome</keyword>
<dbReference type="RefSeq" id="WP_203845325.1">
    <property type="nucleotide sequence ID" value="NZ_BAAAVW010000004.1"/>
</dbReference>
<dbReference type="SUPFAM" id="SSF55811">
    <property type="entry name" value="Nudix"/>
    <property type="match status" value="1"/>
</dbReference>
<gene>
    <name evidence="2" type="ORF">Dsi01nite_015090</name>
</gene>
<reference evidence="2" key="1">
    <citation type="submission" date="2021-01" db="EMBL/GenBank/DDBJ databases">
        <title>Whole genome shotgun sequence of Dactylosporangium siamense NBRC 106093.</title>
        <authorList>
            <person name="Komaki H."/>
            <person name="Tamura T."/>
        </authorList>
    </citation>
    <scope>NUCLEOTIDE SEQUENCE</scope>
    <source>
        <strain evidence="2">NBRC 106093</strain>
    </source>
</reference>
<sequence length="182" mass="19506">MTTLHDDALAVLTQWTAPTEEAEATRRRFIEFVLRDTSTVWREHPGAHVTASALVVDSTAERVLLCLHGRIKRWVQLGGHCEPGDTSMAAAALREATEESGIAGLRISEAPIDLDVHHVQCAGVPSLHYDIRYAAIAPAGAVETVSTESAALGWFAPDDLPTPLAGATEPLVAPALAWARRT</sequence>
<dbReference type="PROSITE" id="PS51462">
    <property type="entry name" value="NUDIX"/>
    <property type="match status" value="1"/>
</dbReference>
<evidence type="ECO:0000259" key="1">
    <source>
        <dbReference type="PROSITE" id="PS51462"/>
    </source>
</evidence>
<feature type="domain" description="Nudix hydrolase" evidence="1">
    <location>
        <begin position="46"/>
        <end position="178"/>
    </location>
</feature>
<comment type="caution">
    <text evidence="2">The sequence shown here is derived from an EMBL/GenBank/DDBJ whole genome shotgun (WGS) entry which is preliminary data.</text>
</comment>
<keyword evidence="2" id="KW-0378">Hydrolase</keyword>
<dbReference type="Gene3D" id="3.90.79.10">
    <property type="entry name" value="Nucleoside Triphosphate Pyrophosphohydrolase"/>
    <property type="match status" value="1"/>
</dbReference>
<name>A0A919UAB4_9ACTN</name>
<dbReference type="Proteomes" id="UP000660611">
    <property type="component" value="Unassembled WGS sequence"/>
</dbReference>
<protein>
    <submittedName>
        <fullName evidence="2">NUDIX hydrolase</fullName>
    </submittedName>
</protein>
<accession>A0A919UAB4</accession>
<evidence type="ECO:0000313" key="3">
    <source>
        <dbReference type="Proteomes" id="UP000660611"/>
    </source>
</evidence>
<dbReference type="GO" id="GO:0016787">
    <property type="term" value="F:hydrolase activity"/>
    <property type="evidence" value="ECO:0007669"/>
    <property type="project" value="UniProtKB-KW"/>
</dbReference>
<dbReference type="Pfam" id="PF00293">
    <property type="entry name" value="NUDIX"/>
    <property type="match status" value="1"/>
</dbReference>
<dbReference type="CDD" id="cd03674">
    <property type="entry name" value="NUDIX_Hydrolase"/>
    <property type="match status" value="1"/>
</dbReference>
<proteinExistence type="predicted"/>
<dbReference type="InterPro" id="IPR015797">
    <property type="entry name" value="NUDIX_hydrolase-like_dom_sf"/>
</dbReference>
<dbReference type="InterPro" id="IPR000086">
    <property type="entry name" value="NUDIX_hydrolase_dom"/>
</dbReference>